<dbReference type="AlphaFoldDB" id="A0AB39HML2"/>
<dbReference type="InterPro" id="IPR000866">
    <property type="entry name" value="AhpC/TSA"/>
</dbReference>
<feature type="compositionally biased region" description="Acidic residues" evidence="2">
    <location>
        <begin position="60"/>
        <end position="73"/>
    </location>
</feature>
<evidence type="ECO:0000256" key="1">
    <source>
        <dbReference type="ARBA" id="ARBA00023157"/>
    </source>
</evidence>
<dbReference type="Pfam" id="PF00578">
    <property type="entry name" value="AhpC-TSA"/>
    <property type="match status" value="1"/>
</dbReference>
<organism evidence="4">
    <name type="scientific">Ornithinibacillus sp. 4-3</name>
    <dbReference type="NCBI Taxonomy" id="3231488"/>
    <lineage>
        <taxon>Bacteria</taxon>
        <taxon>Bacillati</taxon>
        <taxon>Bacillota</taxon>
        <taxon>Bacilli</taxon>
        <taxon>Bacillales</taxon>
        <taxon>Bacillaceae</taxon>
        <taxon>Ornithinibacillus</taxon>
    </lineage>
</organism>
<dbReference type="CDD" id="cd02966">
    <property type="entry name" value="TlpA_like_family"/>
    <property type="match status" value="1"/>
</dbReference>
<dbReference type="GO" id="GO:0016209">
    <property type="term" value="F:antioxidant activity"/>
    <property type="evidence" value="ECO:0007669"/>
    <property type="project" value="InterPro"/>
</dbReference>
<gene>
    <name evidence="4" type="ORF">AB4Y30_04385</name>
</gene>
<feature type="region of interest" description="Disordered" evidence="2">
    <location>
        <begin position="29"/>
        <end position="73"/>
    </location>
</feature>
<name>A0AB39HML2_9BACI</name>
<evidence type="ECO:0000256" key="2">
    <source>
        <dbReference type="SAM" id="MobiDB-lite"/>
    </source>
</evidence>
<evidence type="ECO:0000259" key="3">
    <source>
        <dbReference type="PROSITE" id="PS51352"/>
    </source>
</evidence>
<accession>A0AB39HML2</accession>
<dbReference type="InterPro" id="IPR050553">
    <property type="entry name" value="Thioredoxin_ResA/DsbE_sf"/>
</dbReference>
<protein>
    <submittedName>
        <fullName evidence="4">Redoxin domain-containing protein</fullName>
    </submittedName>
</protein>
<feature type="compositionally biased region" description="Acidic residues" evidence="2">
    <location>
        <begin position="34"/>
        <end position="51"/>
    </location>
</feature>
<dbReference type="RefSeq" id="WP_368654279.1">
    <property type="nucleotide sequence ID" value="NZ_CP162599.1"/>
</dbReference>
<dbReference type="Gene3D" id="3.40.30.10">
    <property type="entry name" value="Glutaredoxin"/>
    <property type="match status" value="1"/>
</dbReference>
<sequence>MKKALLIVLLVGMLGWTIYEFVLSENDTSRDEVMLDENTEEEEPEILEEETSGVPGKSEENEDVLQESEEQEESVVGLNVGDMAPDFHLTTLDGEEVALSDYRGSRVWINFWATWCPPCRAEMPDMEEFYKQNDVEILAINLTETEPSTNQVQRFVDEYGLTFPILLDEVIEVATAYKIQPIPTSFMLDSEGVIQFKSFGPLTYEQMEEVFADIE</sequence>
<dbReference type="SUPFAM" id="SSF52833">
    <property type="entry name" value="Thioredoxin-like"/>
    <property type="match status" value="1"/>
</dbReference>
<dbReference type="InterPro" id="IPR036249">
    <property type="entry name" value="Thioredoxin-like_sf"/>
</dbReference>
<dbReference type="PANTHER" id="PTHR42852:SF1">
    <property type="entry name" value="THIOREDOXIN-LIKE PROTEIN YNEN"/>
    <property type="match status" value="1"/>
</dbReference>
<proteinExistence type="predicted"/>
<feature type="domain" description="Thioredoxin" evidence="3">
    <location>
        <begin position="78"/>
        <end position="215"/>
    </location>
</feature>
<dbReference type="PROSITE" id="PS51352">
    <property type="entry name" value="THIOREDOXIN_2"/>
    <property type="match status" value="1"/>
</dbReference>
<dbReference type="InterPro" id="IPR013766">
    <property type="entry name" value="Thioredoxin_domain"/>
</dbReference>
<dbReference type="PANTHER" id="PTHR42852">
    <property type="entry name" value="THIOL:DISULFIDE INTERCHANGE PROTEIN DSBE"/>
    <property type="match status" value="1"/>
</dbReference>
<dbReference type="EMBL" id="CP162599">
    <property type="protein sequence ID" value="XDK33601.1"/>
    <property type="molecule type" value="Genomic_DNA"/>
</dbReference>
<reference evidence="4" key="1">
    <citation type="submission" date="2024-07" db="EMBL/GenBank/DDBJ databases">
        <title>Halotolerant mesophilic bacterium Ornithinibacillus sp. 4-3, sp. nov., isolated from soil.</title>
        <authorList>
            <person name="Sidarenka A.V."/>
            <person name="Guliayeva D.E."/>
            <person name="Leanovich S.I."/>
            <person name="Hileuskaya K.S."/>
            <person name="Akhremchuk A.E."/>
            <person name="Sikolenko M.A."/>
            <person name="Valentovich L.N."/>
        </authorList>
    </citation>
    <scope>NUCLEOTIDE SEQUENCE</scope>
    <source>
        <strain evidence="4">4-3</strain>
    </source>
</reference>
<keyword evidence="1" id="KW-1015">Disulfide bond</keyword>
<dbReference type="GO" id="GO:0016491">
    <property type="term" value="F:oxidoreductase activity"/>
    <property type="evidence" value="ECO:0007669"/>
    <property type="project" value="InterPro"/>
</dbReference>
<evidence type="ECO:0000313" key="4">
    <source>
        <dbReference type="EMBL" id="XDK33601.1"/>
    </source>
</evidence>